<keyword evidence="1" id="KW-0175">Coiled coil</keyword>
<dbReference type="SUPFAM" id="SSF55797">
    <property type="entry name" value="PR-1-like"/>
    <property type="match status" value="1"/>
</dbReference>
<dbReference type="PANTHER" id="PTHR31157:SF1">
    <property type="entry name" value="SCP DOMAIN-CONTAINING PROTEIN"/>
    <property type="match status" value="1"/>
</dbReference>
<dbReference type="RefSeq" id="WP_211799864.1">
    <property type="nucleotide sequence ID" value="NZ_JAGSCS010000003.1"/>
</dbReference>
<dbReference type="PANTHER" id="PTHR31157">
    <property type="entry name" value="SCP DOMAIN-CONTAINING PROTEIN"/>
    <property type="match status" value="1"/>
</dbReference>
<evidence type="ECO:0000259" key="4">
    <source>
        <dbReference type="SMART" id="SM00198"/>
    </source>
</evidence>
<protein>
    <submittedName>
        <fullName evidence="5">CAP domain-containing protein</fullName>
    </submittedName>
</protein>
<feature type="domain" description="SCP" evidence="4">
    <location>
        <begin position="181"/>
        <end position="297"/>
    </location>
</feature>
<dbReference type="InterPro" id="IPR035940">
    <property type="entry name" value="CAP_sf"/>
</dbReference>
<evidence type="ECO:0000256" key="3">
    <source>
        <dbReference type="SAM" id="SignalP"/>
    </source>
</evidence>
<gene>
    <name evidence="5" type="ORF">KCG48_03195</name>
</gene>
<dbReference type="InterPro" id="IPR014044">
    <property type="entry name" value="CAP_dom"/>
</dbReference>
<proteinExistence type="predicted"/>
<reference evidence="5" key="1">
    <citation type="submission" date="2021-04" db="EMBL/GenBank/DDBJ databases">
        <title>Proteiniclasticum sedimins sp. nov., an obligate anaerobic bacterium isolated from anaerobic sludge.</title>
        <authorList>
            <person name="Liu J."/>
        </authorList>
    </citation>
    <scope>NUCLEOTIDE SEQUENCE</scope>
    <source>
        <strain evidence="5">BAD-10</strain>
    </source>
</reference>
<evidence type="ECO:0000313" key="6">
    <source>
        <dbReference type="Proteomes" id="UP000675379"/>
    </source>
</evidence>
<dbReference type="AlphaFoldDB" id="A0A941HPH0"/>
<evidence type="ECO:0000256" key="1">
    <source>
        <dbReference type="SAM" id="Coils"/>
    </source>
</evidence>
<name>A0A941HPH0_9CLOT</name>
<feature type="compositionally biased region" description="Pro residues" evidence="2">
    <location>
        <begin position="152"/>
        <end position="168"/>
    </location>
</feature>
<sequence length="303" mass="32873">MNKKWIIGLLAASTLATSFLSFGKEGIATSIEQVLGSERSAVMAEEVPQTSSDLRSVAATAPVQKYPDLILITSAKKQDARERAFLKSVVNRVDLEKLENMAKLQAELKKQEEAARAAALAAEEKAKAEAQAAAQKASAPVKSTKTSTPAPAKAPAPAPVKAPAPAPAPAESTSTYNFLAQVEKDILTVTNRYRQQAGLPPLKWDNTLYSSARDHSKTMFVNNNFSHTTKYAVAENIYMLASSDQSKHTAEYIVGKWMASAGHRANILDPRVTIMGAGVLTGKQYFSQYDRSLLTIYATQHFR</sequence>
<evidence type="ECO:0000313" key="5">
    <source>
        <dbReference type="EMBL" id="MBR0575339.1"/>
    </source>
</evidence>
<evidence type="ECO:0000256" key="2">
    <source>
        <dbReference type="SAM" id="MobiDB-lite"/>
    </source>
</evidence>
<accession>A0A941HPH0</accession>
<organism evidence="5 6">
    <name type="scientific">Proteiniclasticum sediminis</name>
    <dbReference type="NCBI Taxonomy" id="2804028"/>
    <lineage>
        <taxon>Bacteria</taxon>
        <taxon>Bacillati</taxon>
        <taxon>Bacillota</taxon>
        <taxon>Clostridia</taxon>
        <taxon>Eubacteriales</taxon>
        <taxon>Clostridiaceae</taxon>
        <taxon>Proteiniclasticum</taxon>
    </lineage>
</organism>
<dbReference type="Pfam" id="PF00188">
    <property type="entry name" value="CAP"/>
    <property type="match status" value="1"/>
</dbReference>
<keyword evidence="3" id="KW-0732">Signal</keyword>
<feature type="chain" id="PRO_5039433021" evidence="3">
    <location>
        <begin position="24"/>
        <end position="303"/>
    </location>
</feature>
<feature type="coiled-coil region" evidence="1">
    <location>
        <begin position="94"/>
        <end position="131"/>
    </location>
</feature>
<dbReference type="EMBL" id="JAGSCS010000003">
    <property type="protein sequence ID" value="MBR0575339.1"/>
    <property type="molecule type" value="Genomic_DNA"/>
</dbReference>
<comment type="caution">
    <text evidence="5">The sequence shown here is derived from an EMBL/GenBank/DDBJ whole genome shotgun (WGS) entry which is preliminary data.</text>
</comment>
<keyword evidence="6" id="KW-1185">Reference proteome</keyword>
<dbReference type="SMART" id="SM00198">
    <property type="entry name" value="SCP"/>
    <property type="match status" value="1"/>
</dbReference>
<feature type="signal peptide" evidence="3">
    <location>
        <begin position="1"/>
        <end position="23"/>
    </location>
</feature>
<dbReference type="CDD" id="cd05379">
    <property type="entry name" value="CAP_bacterial"/>
    <property type="match status" value="1"/>
</dbReference>
<dbReference type="Proteomes" id="UP000675379">
    <property type="component" value="Unassembled WGS sequence"/>
</dbReference>
<feature type="region of interest" description="Disordered" evidence="2">
    <location>
        <begin position="131"/>
        <end position="171"/>
    </location>
</feature>
<dbReference type="Gene3D" id="3.40.33.10">
    <property type="entry name" value="CAP"/>
    <property type="match status" value="1"/>
</dbReference>